<dbReference type="AlphaFoldDB" id="A0A1J5PD25"/>
<evidence type="ECO:0000256" key="1">
    <source>
        <dbReference type="SAM" id="MobiDB-lite"/>
    </source>
</evidence>
<feature type="region of interest" description="Disordered" evidence="1">
    <location>
        <begin position="72"/>
        <end position="96"/>
    </location>
</feature>
<comment type="caution">
    <text evidence="2">The sequence shown here is derived from an EMBL/GenBank/DDBJ whole genome shotgun (WGS) entry which is preliminary data.</text>
</comment>
<reference evidence="2" key="1">
    <citation type="submission" date="2016-10" db="EMBL/GenBank/DDBJ databases">
        <title>Sequence of Gallionella enrichment culture.</title>
        <authorList>
            <person name="Poehlein A."/>
            <person name="Muehling M."/>
            <person name="Daniel R."/>
        </authorList>
    </citation>
    <scope>NUCLEOTIDE SEQUENCE</scope>
</reference>
<protein>
    <submittedName>
        <fullName evidence="2">Uncharacterized protein</fullName>
    </submittedName>
</protein>
<accession>A0A1J5PD25</accession>
<feature type="compositionally biased region" description="Basic and acidic residues" evidence="1">
    <location>
        <begin position="86"/>
        <end position="96"/>
    </location>
</feature>
<evidence type="ECO:0000313" key="2">
    <source>
        <dbReference type="EMBL" id="OIQ63131.1"/>
    </source>
</evidence>
<proteinExistence type="predicted"/>
<organism evidence="2">
    <name type="scientific">mine drainage metagenome</name>
    <dbReference type="NCBI Taxonomy" id="410659"/>
    <lineage>
        <taxon>unclassified sequences</taxon>
        <taxon>metagenomes</taxon>
        <taxon>ecological metagenomes</taxon>
    </lineage>
</organism>
<sequence length="96" mass="10794">MLDVHYDSDSERLMPRNVAICLEAEVTLISCAAYVGLTKLRALLDDEGKTSTVPFNGGRPWKRIVRLRLPQREPDDADAHGSSARARVDQHRIVRP</sequence>
<name>A0A1J5PD25_9ZZZZ</name>
<gene>
    <name evidence="2" type="ORF">GALL_553290</name>
</gene>
<dbReference type="EMBL" id="MLJW01009280">
    <property type="protein sequence ID" value="OIQ63131.1"/>
    <property type="molecule type" value="Genomic_DNA"/>
</dbReference>